<accession>A0ACC1MAM0</accession>
<dbReference type="Proteomes" id="UP001139981">
    <property type="component" value="Unassembled WGS sequence"/>
</dbReference>
<dbReference type="EMBL" id="JANBVB010000007">
    <property type="protein sequence ID" value="KAJ2900332.1"/>
    <property type="molecule type" value="Genomic_DNA"/>
</dbReference>
<comment type="caution">
    <text evidence="1">The sequence shown here is derived from an EMBL/GenBank/DDBJ whole genome shotgun (WGS) entry which is preliminary data.</text>
</comment>
<proteinExistence type="predicted"/>
<name>A0ACC1MAM0_9FUNG</name>
<evidence type="ECO:0000313" key="1">
    <source>
        <dbReference type="EMBL" id="KAJ2900332.1"/>
    </source>
</evidence>
<protein>
    <submittedName>
        <fullName evidence="1">Uncharacterized protein</fullName>
    </submittedName>
</protein>
<organism evidence="1 2">
    <name type="scientific">Coemansia aciculifera</name>
    <dbReference type="NCBI Taxonomy" id="417176"/>
    <lineage>
        <taxon>Eukaryota</taxon>
        <taxon>Fungi</taxon>
        <taxon>Fungi incertae sedis</taxon>
        <taxon>Zoopagomycota</taxon>
        <taxon>Kickxellomycotina</taxon>
        <taxon>Kickxellomycetes</taxon>
        <taxon>Kickxellales</taxon>
        <taxon>Kickxellaceae</taxon>
        <taxon>Coemansia</taxon>
    </lineage>
</organism>
<reference evidence="1" key="1">
    <citation type="submission" date="2022-07" db="EMBL/GenBank/DDBJ databases">
        <title>Phylogenomic reconstructions and comparative analyses of Kickxellomycotina fungi.</title>
        <authorList>
            <person name="Reynolds N.K."/>
            <person name="Stajich J.E."/>
            <person name="Barry K."/>
            <person name="Grigoriev I.V."/>
            <person name="Crous P."/>
            <person name="Smith M.E."/>
        </authorList>
    </citation>
    <scope>NUCLEOTIDE SEQUENCE</scope>
    <source>
        <strain evidence="1">CBS 190363</strain>
    </source>
</reference>
<keyword evidence="2" id="KW-1185">Reference proteome</keyword>
<gene>
    <name evidence="1" type="ORF">IWW38_000591</name>
</gene>
<sequence length="222" mass="24575">MDGLDVCGYNVGYEAFICAFVWVLCLFIAALRWHTRNIKSSFNESREITITLVIVFAVMIFMTVLSFGVAYYPTKVKARILSTALNHFAAAAIWWLPMAAPIYNCLTNRDKYLKTWIFKLRQDGLQCAYHVEAKTASGDVTVPVGNHSYLRSSLHISALNKELGAAAANGELFYAAGNNNCSEIASAQSCAVATESTNLSATNLVQRSQPPPEARWPRRQVI</sequence>
<evidence type="ECO:0000313" key="2">
    <source>
        <dbReference type="Proteomes" id="UP001139981"/>
    </source>
</evidence>